<name>A0A510JBU8_9FUSO</name>
<reference evidence="1 2" key="1">
    <citation type="submission" date="2019-07" db="EMBL/GenBank/DDBJ databases">
        <title>Complete Genome Sequence of Leptotrichia goodfellowii Strain JCM 16774.</title>
        <authorList>
            <person name="Watanabe S."/>
            <person name="Cui L."/>
        </authorList>
    </citation>
    <scope>NUCLEOTIDE SEQUENCE [LARGE SCALE GENOMIC DNA]</scope>
    <source>
        <strain evidence="1 2">JCM16774</strain>
    </source>
</reference>
<dbReference type="EMBL" id="AP019822">
    <property type="protein sequence ID" value="BBM36799.1"/>
    <property type="molecule type" value="Genomic_DNA"/>
</dbReference>
<dbReference type="AlphaFoldDB" id="A0A510JBU8"/>
<organism evidence="1 2">
    <name type="scientific">Pseudoleptotrichia goodfellowii</name>
    <dbReference type="NCBI Taxonomy" id="157692"/>
    <lineage>
        <taxon>Bacteria</taxon>
        <taxon>Fusobacteriati</taxon>
        <taxon>Fusobacteriota</taxon>
        <taxon>Fusobacteriia</taxon>
        <taxon>Fusobacteriales</taxon>
        <taxon>Leptotrichiaceae</taxon>
        <taxon>Pseudoleptotrichia</taxon>
    </lineage>
</organism>
<dbReference type="KEGG" id="lgo:JCM16774_1745"/>
<protein>
    <submittedName>
        <fullName evidence="1">Uncharacterized protein</fullName>
    </submittedName>
</protein>
<dbReference type="OrthoDB" id="81741at2"/>
<dbReference type="RefSeq" id="WP_146966539.1">
    <property type="nucleotide sequence ID" value="NZ_AP019822.1"/>
</dbReference>
<sequence length="241" mass="28273">MSKKNFKIIISIFVFLIFSVLSFSENIEKTRFLSVGSLKIVKPETLVIKREDLNITIEKDRKIKVESLYTFQNTGDVNVKSTFMFWLDQSTVNDKSQKYIENIKFVSDFKKNKNSRAVINFSENIYDNQSSDNIQREWFAVTHTIEPQKTGRLTVNYNLVNTEFQINKKINFSFDLVNNFIDKNKTKILYINVYNKSGIKIDSIIYKNYVFKNVSENSQKEHYELLEGNVALDGKMTINFK</sequence>
<dbReference type="Proteomes" id="UP000321606">
    <property type="component" value="Chromosome"/>
</dbReference>
<accession>A0A510JBU8</accession>
<gene>
    <name evidence="1" type="ORF">JCM16774_1745</name>
</gene>
<dbReference type="STRING" id="714315.GCA_000516535_01753"/>
<evidence type="ECO:0000313" key="1">
    <source>
        <dbReference type="EMBL" id="BBM36799.1"/>
    </source>
</evidence>
<evidence type="ECO:0000313" key="2">
    <source>
        <dbReference type="Proteomes" id="UP000321606"/>
    </source>
</evidence>
<proteinExistence type="predicted"/>